<name>A0A437MR91_9SPHI</name>
<feature type="region of interest" description="Disordered" evidence="1">
    <location>
        <begin position="99"/>
        <end position="119"/>
    </location>
</feature>
<dbReference type="OrthoDB" id="1100725at2"/>
<dbReference type="EMBL" id="SACK01000006">
    <property type="protein sequence ID" value="RVU00158.1"/>
    <property type="molecule type" value="Genomic_DNA"/>
</dbReference>
<evidence type="ECO:0000313" key="3">
    <source>
        <dbReference type="Proteomes" id="UP000282759"/>
    </source>
</evidence>
<evidence type="ECO:0000313" key="2">
    <source>
        <dbReference type="EMBL" id="RVU00158.1"/>
    </source>
</evidence>
<feature type="compositionally biased region" description="Acidic residues" evidence="1">
    <location>
        <begin position="187"/>
        <end position="201"/>
    </location>
</feature>
<comment type="caution">
    <text evidence="2">The sequence shown here is derived from an EMBL/GenBank/DDBJ whole genome shotgun (WGS) entry which is preliminary data.</text>
</comment>
<reference evidence="2 3" key="1">
    <citation type="submission" date="2019-01" db="EMBL/GenBank/DDBJ databases">
        <authorList>
            <person name="Chen W.-M."/>
        </authorList>
    </citation>
    <scope>NUCLEOTIDE SEQUENCE [LARGE SCALE GENOMIC DNA]</scope>
    <source>
        <strain evidence="2 3">YBJ-36</strain>
    </source>
</reference>
<keyword evidence="3" id="KW-1185">Reference proteome</keyword>
<organism evidence="2 3">
    <name type="scientific">Mucilaginibacter limnophilus</name>
    <dbReference type="NCBI Taxonomy" id="1932778"/>
    <lineage>
        <taxon>Bacteria</taxon>
        <taxon>Pseudomonadati</taxon>
        <taxon>Bacteroidota</taxon>
        <taxon>Sphingobacteriia</taxon>
        <taxon>Sphingobacteriales</taxon>
        <taxon>Sphingobacteriaceae</taxon>
        <taxon>Mucilaginibacter</taxon>
    </lineage>
</organism>
<feature type="region of interest" description="Disordered" evidence="1">
    <location>
        <begin position="135"/>
        <end position="201"/>
    </location>
</feature>
<protein>
    <submittedName>
        <fullName evidence="2">Uncharacterized protein</fullName>
    </submittedName>
</protein>
<gene>
    <name evidence="2" type="ORF">EOD41_14455</name>
</gene>
<dbReference type="AlphaFoldDB" id="A0A437MR91"/>
<proteinExistence type="predicted"/>
<evidence type="ECO:0000256" key="1">
    <source>
        <dbReference type="SAM" id="MobiDB-lite"/>
    </source>
</evidence>
<dbReference type="Proteomes" id="UP000282759">
    <property type="component" value="Unassembled WGS sequence"/>
</dbReference>
<dbReference type="RefSeq" id="WP_127706139.1">
    <property type="nucleotide sequence ID" value="NZ_SACK01000006.1"/>
</dbReference>
<feature type="compositionally biased region" description="Basic and acidic residues" evidence="1">
    <location>
        <begin position="160"/>
        <end position="171"/>
    </location>
</feature>
<accession>A0A437MR91</accession>
<sequence length="393" mass="44951">MKQQDVFKRIGAILQELTEQYDYLAKNLDEFDEVELELFIASSHFLADHAEILRKLKLHKTSEKQQEVPKPLPPAPQVKEIPLAVETPAEPEPIIIPEPVEEVKQPSAETPAPEKPAVVHEQKFFEPVVQQLKPILQPTPLKPEINEAETTGQSSDLPDVETHNATGEKSEQPSAEEPETIRHELIIDDADLWEDEDEEGDQELYSLDAIEEIEEEEVQPIDETIAPVPVAETVHEEPVFTPEPFKEAIIEPEISETQKPEETVAPSVEFKPELSPLREEYKPFDAQPVTEEKKEPLTLHQRIAAQNNEKVEPVQKISDLKAAINLNDKLLYVKDLFNGYNLAYSEAIEILNRFNSFEEAERFLNANYVNKNNWQSKPATTQKFYDLLKRRYA</sequence>